<protein>
    <submittedName>
        <fullName evidence="1">Uncharacterized protein</fullName>
    </submittedName>
</protein>
<accession>A0A8S2RMH2</accession>
<organism evidence="1 2">
    <name type="scientific">Rotaria magnacalcarata</name>
    <dbReference type="NCBI Taxonomy" id="392030"/>
    <lineage>
        <taxon>Eukaryota</taxon>
        <taxon>Metazoa</taxon>
        <taxon>Spiralia</taxon>
        <taxon>Gnathifera</taxon>
        <taxon>Rotifera</taxon>
        <taxon>Eurotatoria</taxon>
        <taxon>Bdelloidea</taxon>
        <taxon>Philodinida</taxon>
        <taxon>Philodinidae</taxon>
        <taxon>Rotaria</taxon>
    </lineage>
</organism>
<proteinExistence type="predicted"/>
<name>A0A8S2RMH2_9BILA</name>
<dbReference type="AlphaFoldDB" id="A0A8S2RMH2"/>
<feature type="non-terminal residue" evidence="1">
    <location>
        <position position="42"/>
    </location>
</feature>
<comment type="caution">
    <text evidence="1">The sequence shown here is derived from an EMBL/GenBank/DDBJ whole genome shotgun (WGS) entry which is preliminary data.</text>
</comment>
<sequence>MSKKKISDFVELPTEILQRLDGLYPLVELSNDYDIISVEAFR</sequence>
<gene>
    <name evidence="1" type="ORF">BYL167_LOCUS22435</name>
</gene>
<evidence type="ECO:0000313" key="2">
    <source>
        <dbReference type="Proteomes" id="UP000681967"/>
    </source>
</evidence>
<dbReference type="Proteomes" id="UP000681967">
    <property type="component" value="Unassembled WGS sequence"/>
</dbReference>
<dbReference type="EMBL" id="CAJOBH010012887">
    <property type="protein sequence ID" value="CAF4171907.1"/>
    <property type="molecule type" value="Genomic_DNA"/>
</dbReference>
<reference evidence="1" key="1">
    <citation type="submission" date="2021-02" db="EMBL/GenBank/DDBJ databases">
        <authorList>
            <person name="Nowell W R."/>
        </authorList>
    </citation>
    <scope>NUCLEOTIDE SEQUENCE</scope>
</reference>
<evidence type="ECO:0000313" key="1">
    <source>
        <dbReference type="EMBL" id="CAF4171907.1"/>
    </source>
</evidence>